<gene>
    <name evidence="1" type="ORF">N479_07140</name>
</gene>
<dbReference type="AlphaFoldDB" id="A0A0F6AHL5"/>
<evidence type="ECO:0000313" key="2">
    <source>
        <dbReference type="Proteomes" id="UP000033434"/>
    </source>
</evidence>
<comment type="caution">
    <text evidence="1">The sequence shown here is derived from an EMBL/GenBank/DDBJ whole genome shotgun (WGS) entry which is preliminary data.</text>
</comment>
<protein>
    <submittedName>
        <fullName evidence="1">Uncharacterized protein</fullName>
    </submittedName>
</protein>
<sequence length="64" mass="6861">MAHSIDSKPPVSGPYVLGNTLLFMLLTHAVSKRLVAINVLSLGHTVSIMIQTQSTKNLNCKSAL</sequence>
<name>A0A0F6AHL5_9GAMM</name>
<accession>A0A0F6AHL5</accession>
<dbReference type="EMBL" id="AUXW01000090">
    <property type="protein sequence ID" value="KKE84864.1"/>
    <property type="molecule type" value="Genomic_DNA"/>
</dbReference>
<dbReference type="Proteomes" id="UP000033434">
    <property type="component" value="Unassembled WGS sequence"/>
</dbReference>
<proteinExistence type="predicted"/>
<reference evidence="1 2" key="1">
    <citation type="journal article" date="2015" name="BMC Genomics">
        <title>Genome mining reveals unlocked bioactive potential of marine Gram-negative bacteria.</title>
        <authorList>
            <person name="Machado H."/>
            <person name="Sonnenschein E.C."/>
            <person name="Melchiorsen J."/>
            <person name="Gram L."/>
        </authorList>
    </citation>
    <scope>NUCLEOTIDE SEQUENCE [LARGE SCALE GENOMIC DNA]</scope>
    <source>
        <strain evidence="1 2">S4054</strain>
    </source>
</reference>
<dbReference type="PATRIC" id="fig|1129367.4.peg.1067"/>
<organism evidence="1 2">
    <name type="scientific">Pseudoalteromonas luteoviolacea S4054</name>
    <dbReference type="NCBI Taxonomy" id="1129367"/>
    <lineage>
        <taxon>Bacteria</taxon>
        <taxon>Pseudomonadati</taxon>
        <taxon>Pseudomonadota</taxon>
        <taxon>Gammaproteobacteria</taxon>
        <taxon>Alteromonadales</taxon>
        <taxon>Pseudoalteromonadaceae</taxon>
        <taxon>Pseudoalteromonas</taxon>
    </lineage>
</organism>
<evidence type="ECO:0000313" key="1">
    <source>
        <dbReference type="EMBL" id="KKE84864.1"/>
    </source>
</evidence>